<comment type="caution">
    <text evidence="14">The sequence shown here is derived from an EMBL/GenBank/DDBJ whole genome shotgun (WGS) entry which is preliminary data.</text>
</comment>
<comment type="subcellular location">
    <subcellularLocation>
        <location evidence="2 12">Cell inner membrane</location>
        <topology evidence="2 12">Single-pass membrane protein</topology>
    </subcellularLocation>
</comment>
<evidence type="ECO:0000256" key="10">
    <source>
        <dbReference type="ARBA" id="ARBA00022989"/>
    </source>
</evidence>
<dbReference type="AlphaFoldDB" id="A0A2T0RYJ8"/>
<dbReference type="GO" id="GO:0017004">
    <property type="term" value="P:cytochrome complex assembly"/>
    <property type="evidence" value="ECO:0007669"/>
    <property type="project" value="UniProtKB-KW"/>
</dbReference>
<proteinExistence type="inferred from homology"/>
<feature type="compositionally biased region" description="Polar residues" evidence="13">
    <location>
        <begin position="50"/>
        <end position="63"/>
    </location>
</feature>
<evidence type="ECO:0000256" key="9">
    <source>
        <dbReference type="ARBA" id="ARBA00022748"/>
    </source>
</evidence>
<evidence type="ECO:0000256" key="6">
    <source>
        <dbReference type="ARBA" id="ARBA00022475"/>
    </source>
</evidence>
<dbReference type="Proteomes" id="UP000239480">
    <property type="component" value="Unassembled WGS sequence"/>
</dbReference>
<evidence type="ECO:0000256" key="2">
    <source>
        <dbReference type="ARBA" id="ARBA00004377"/>
    </source>
</evidence>
<feature type="transmembrane region" description="Helical" evidence="12">
    <location>
        <begin position="12"/>
        <end position="31"/>
    </location>
</feature>
<evidence type="ECO:0000256" key="1">
    <source>
        <dbReference type="ARBA" id="ARBA00002442"/>
    </source>
</evidence>
<evidence type="ECO:0000256" key="7">
    <source>
        <dbReference type="ARBA" id="ARBA00022519"/>
    </source>
</evidence>
<protein>
    <recommendedName>
        <fullName evidence="4 12">Heme exporter protein D</fullName>
    </recommendedName>
</protein>
<keyword evidence="6 12" id="KW-1003">Cell membrane</keyword>
<dbReference type="RefSeq" id="WP_245924802.1">
    <property type="nucleotide sequence ID" value="NZ_PVTD01000001.1"/>
</dbReference>
<comment type="function">
    <text evidence="1 12">Required for the export of heme to the periplasm for the biogenesis of c-type cytochromes.</text>
</comment>
<evidence type="ECO:0000256" key="11">
    <source>
        <dbReference type="ARBA" id="ARBA00023136"/>
    </source>
</evidence>
<accession>A0A2T0RYJ8</accession>
<dbReference type="GO" id="GO:0015886">
    <property type="term" value="P:heme transport"/>
    <property type="evidence" value="ECO:0007669"/>
    <property type="project" value="InterPro"/>
</dbReference>
<feature type="region of interest" description="Disordered" evidence="13">
    <location>
        <begin position="42"/>
        <end position="63"/>
    </location>
</feature>
<evidence type="ECO:0000256" key="13">
    <source>
        <dbReference type="SAM" id="MobiDB-lite"/>
    </source>
</evidence>
<evidence type="ECO:0000256" key="4">
    <source>
        <dbReference type="ARBA" id="ARBA00016461"/>
    </source>
</evidence>
<dbReference type="GO" id="GO:0005886">
    <property type="term" value="C:plasma membrane"/>
    <property type="evidence" value="ECO:0007669"/>
    <property type="project" value="UniProtKB-SubCell"/>
</dbReference>
<keyword evidence="15" id="KW-1185">Reference proteome</keyword>
<keyword evidence="8 12" id="KW-0812">Transmembrane</keyword>
<organism evidence="14 15">
    <name type="scientific">Aliiruegeria haliotis</name>
    <dbReference type="NCBI Taxonomy" id="1280846"/>
    <lineage>
        <taxon>Bacteria</taxon>
        <taxon>Pseudomonadati</taxon>
        <taxon>Pseudomonadota</taxon>
        <taxon>Alphaproteobacteria</taxon>
        <taxon>Rhodobacterales</taxon>
        <taxon>Roseobacteraceae</taxon>
        <taxon>Aliiruegeria</taxon>
    </lineage>
</organism>
<dbReference type="NCBIfam" id="TIGR03141">
    <property type="entry name" value="cytochro_ccmD"/>
    <property type="match status" value="1"/>
</dbReference>
<dbReference type="Pfam" id="PF04995">
    <property type="entry name" value="CcmD"/>
    <property type="match status" value="1"/>
</dbReference>
<evidence type="ECO:0000256" key="5">
    <source>
        <dbReference type="ARBA" id="ARBA00022448"/>
    </source>
</evidence>
<keyword evidence="5 12" id="KW-0813">Transport</keyword>
<evidence type="ECO:0000256" key="12">
    <source>
        <dbReference type="RuleBase" id="RU363101"/>
    </source>
</evidence>
<reference evidence="14 15" key="1">
    <citation type="submission" date="2018-03" db="EMBL/GenBank/DDBJ databases">
        <title>Genomic Encyclopedia of Archaeal and Bacterial Type Strains, Phase II (KMG-II): from individual species to whole genera.</title>
        <authorList>
            <person name="Goeker M."/>
        </authorList>
    </citation>
    <scope>NUCLEOTIDE SEQUENCE [LARGE SCALE GENOMIC DNA]</scope>
    <source>
        <strain evidence="14 15">DSM 29328</strain>
    </source>
</reference>
<dbReference type="InterPro" id="IPR007078">
    <property type="entry name" value="Haem_export_protD_CcmD"/>
</dbReference>
<keyword evidence="7 12" id="KW-0997">Cell inner membrane</keyword>
<gene>
    <name evidence="14" type="ORF">CLV78_101350</name>
</gene>
<name>A0A2T0RYJ8_9RHOB</name>
<evidence type="ECO:0000313" key="14">
    <source>
        <dbReference type="EMBL" id="PRY26255.1"/>
    </source>
</evidence>
<dbReference type="EMBL" id="PVTD01000001">
    <property type="protein sequence ID" value="PRY26255.1"/>
    <property type="molecule type" value="Genomic_DNA"/>
</dbReference>
<keyword evidence="11 12" id="KW-0472">Membrane</keyword>
<evidence type="ECO:0000256" key="8">
    <source>
        <dbReference type="ARBA" id="ARBA00022692"/>
    </source>
</evidence>
<comment type="similarity">
    <text evidence="3 12">Belongs to the CcmD/CycX/HelD family.</text>
</comment>
<evidence type="ECO:0000313" key="15">
    <source>
        <dbReference type="Proteomes" id="UP000239480"/>
    </source>
</evidence>
<sequence length="63" mass="6633">MMPDLGKYAADVLAAYAVSLGLIAVLLIVSLRQSRKTRTALRQVEESRQAKASAQQGSATGNG</sequence>
<keyword evidence="10 12" id="KW-1133">Transmembrane helix</keyword>
<keyword evidence="9 12" id="KW-0201">Cytochrome c-type biogenesis</keyword>
<evidence type="ECO:0000256" key="3">
    <source>
        <dbReference type="ARBA" id="ARBA00008741"/>
    </source>
</evidence>